<organism evidence="2 3">
    <name type="scientific">Trichocoleus desertorum GB2-A4</name>
    <dbReference type="NCBI Taxonomy" id="2933944"/>
    <lineage>
        <taxon>Bacteria</taxon>
        <taxon>Bacillati</taxon>
        <taxon>Cyanobacteriota</taxon>
        <taxon>Cyanophyceae</taxon>
        <taxon>Leptolyngbyales</taxon>
        <taxon>Trichocoleusaceae</taxon>
        <taxon>Trichocoleus</taxon>
    </lineage>
</organism>
<keyword evidence="1" id="KW-1133">Transmembrane helix</keyword>
<dbReference type="Proteomes" id="UP001464891">
    <property type="component" value="Unassembled WGS sequence"/>
</dbReference>
<gene>
    <name evidence="2" type="ORF">NC998_14465</name>
</gene>
<evidence type="ECO:0000313" key="3">
    <source>
        <dbReference type="Proteomes" id="UP001464891"/>
    </source>
</evidence>
<comment type="caution">
    <text evidence="2">The sequence shown here is derived from an EMBL/GenBank/DDBJ whole genome shotgun (WGS) entry which is preliminary data.</text>
</comment>
<feature type="transmembrane region" description="Helical" evidence="1">
    <location>
        <begin position="20"/>
        <end position="40"/>
    </location>
</feature>
<dbReference type="EMBL" id="JAMPKM010000008">
    <property type="protein sequence ID" value="MEP0818300.1"/>
    <property type="molecule type" value="Genomic_DNA"/>
</dbReference>
<dbReference type="RefSeq" id="WP_190441705.1">
    <property type="nucleotide sequence ID" value="NZ_JAMPKM010000008.1"/>
</dbReference>
<evidence type="ECO:0008006" key="4">
    <source>
        <dbReference type="Google" id="ProtNLM"/>
    </source>
</evidence>
<evidence type="ECO:0000313" key="2">
    <source>
        <dbReference type="EMBL" id="MEP0818300.1"/>
    </source>
</evidence>
<proteinExistence type="predicted"/>
<keyword evidence="1" id="KW-0812">Transmembrane</keyword>
<keyword evidence="3" id="KW-1185">Reference proteome</keyword>
<evidence type="ECO:0000256" key="1">
    <source>
        <dbReference type="SAM" id="Phobius"/>
    </source>
</evidence>
<feature type="transmembrane region" description="Helical" evidence="1">
    <location>
        <begin position="145"/>
        <end position="164"/>
    </location>
</feature>
<accession>A0ABV0JB19</accession>
<name>A0ABV0JB19_9CYAN</name>
<sequence>MKISQSPQDLIIHHRQPGRWMIAIACLAVGVAAALKTSIISEISCQRTATLSNCTLTYRSLNGLTSESGIQVKSVYKSPICVPPQLGWTGCFGEVNVLETQRSKVYVLGMEADLLAEVVDQFIRQSNLSPLQLEVYGWSLNHPPYNLVFFILPFVMFILLSDCLRQEKIYRCQFNKSSGWVTIACTQFYGTKVVITELPIADIETVHLRWFIPNCLILKLKSGKQVRVAEFLWIPFQTKRSLEKGRQVITEFLQ</sequence>
<keyword evidence="1" id="KW-0472">Membrane</keyword>
<protein>
    <recommendedName>
        <fullName evidence="4">GPI-GlcNAc transferase complex PIG-H component conserved domain-containing protein</fullName>
    </recommendedName>
</protein>
<reference evidence="2 3" key="1">
    <citation type="submission" date="2022-04" db="EMBL/GenBank/DDBJ databases">
        <title>Positive selection, recombination, and allopatry shape intraspecific diversity of widespread and dominant cyanobacteria.</title>
        <authorList>
            <person name="Wei J."/>
            <person name="Shu W."/>
            <person name="Hu C."/>
        </authorList>
    </citation>
    <scope>NUCLEOTIDE SEQUENCE [LARGE SCALE GENOMIC DNA]</scope>
    <source>
        <strain evidence="2 3">GB2-A4</strain>
    </source>
</reference>